<dbReference type="Gene3D" id="3.10.10.10">
    <property type="entry name" value="HIV Type 1 Reverse Transcriptase, subunit A, domain 1"/>
    <property type="match status" value="1"/>
</dbReference>
<dbReference type="Gene3D" id="3.30.70.270">
    <property type="match status" value="2"/>
</dbReference>
<dbReference type="GO" id="GO:0004519">
    <property type="term" value="F:endonuclease activity"/>
    <property type="evidence" value="ECO:0007669"/>
    <property type="project" value="UniProtKB-KW"/>
</dbReference>
<evidence type="ECO:0000256" key="2">
    <source>
        <dbReference type="ARBA" id="ARBA00022695"/>
    </source>
</evidence>
<evidence type="ECO:0000256" key="5">
    <source>
        <dbReference type="ARBA" id="ARBA00022801"/>
    </source>
</evidence>
<keyword evidence="2" id="KW-0548">Nucleotidyltransferase</keyword>
<dbReference type="InterPro" id="IPR050951">
    <property type="entry name" value="Retrovirus_Pol_polyprotein"/>
</dbReference>
<dbReference type="GO" id="GO:0016787">
    <property type="term" value="F:hydrolase activity"/>
    <property type="evidence" value="ECO:0007669"/>
    <property type="project" value="UniProtKB-KW"/>
</dbReference>
<keyword evidence="6" id="KW-0695">RNA-directed DNA polymerase</keyword>
<dbReference type="InterPro" id="IPR000477">
    <property type="entry name" value="RT_dom"/>
</dbReference>
<dbReference type="AlphaFoldDB" id="A0A0N5B2W3"/>
<dbReference type="CDD" id="cd09274">
    <property type="entry name" value="RNase_HI_RT_Ty3"/>
    <property type="match status" value="1"/>
</dbReference>
<dbReference type="Pfam" id="PF00078">
    <property type="entry name" value="RVT_1"/>
    <property type="match status" value="1"/>
</dbReference>
<feature type="domain" description="Reverse transcriptase" evidence="7">
    <location>
        <begin position="1"/>
        <end position="129"/>
    </location>
</feature>
<evidence type="ECO:0000256" key="3">
    <source>
        <dbReference type="ARBA" id="ARBA00022722"/>
    </source>
</evidence>
<organism evidence="8 9">
    <name type="scientific">Strongyloides papillosus</name>
    <name type="common">Intestinal threadworm</name>
    <dbReference type="NCBI Taxonomy" id="174720"/>
    <lineage>
        <taxon>Eukaryota</taxon>
        <taxon>Metazoa</taxon>
        <taxon>Ecdysozoa</taxon>
        <taxon>Nematoda</taxon>
        <taxon>Chromadorea</taxon>
        <taxon>Rhabditida</taxon>
        <taxon>Tylenchina</taxon>
        <taxon>Panagrolaimomorpha</taxon>
        <taxon>Strongyloidoidea</taxon>
        <taxon>Strongyloididae</taxon>
        <taxon>Strongyloides</taxon>
    </lineage>
</organism>
<dbReference type="STRING" id="174720.A0A0N5B2W3"/>
<dbReference type="PROSITE" id="PS50878">
    <property type="entry name" value="RT_POL"/>
    <property type="match status" value="1"/>
</dbReference>
<dbReference type="WBParaSite" id="SPAL_0000041500.1">
    <property type="protein sequence ID" value="SPAL_0000041500.1"/>
    <property type="gene ID" value="SPAL_0000041500"/>
</dbReference>
<accession>A0A0N5B2W3</accession>
<name>A0A0N5B2W3_STREA</name>
<dbReference type="InterPro" id="IPR043502">
    <property type="entry name" value="DNA/RNA_pol_sf"/>
</dbReference>
<reference evidence="9" key="1">
    <citation type="submission" date="2017-02" db="UniProtKB">
        <authorList>
            <consortium name="WormBaseParasite"/>
        </authorList>
    </citation>
    <scope>IDENTIFICATION</scope>
</reference>
<evidence type="ECO:0000256" key="4">
    <source>
        <dbReference type="ARBA" id="ARBA00022759"/>
    </source>
</evidence>
<evidence type="ECO:0000256" key="1">
    <source>
        <dbReference type="ARBA" id="ARBA00022679"/>
    </source>
</evidence>
<dbReference type="InterPro" id="IPR041373">
    <property type="entry name" value="RT_RNaseH"/>
</dbReference>
<dbReference type="SUPFAM" id="SSF56672">
    <property type="entry name" value="DNA/RNA polymerases"/>
    <property type="match status" value="1"/>
</dbReference>
<dbReference type="PANTHER" id="PTHR37984:SF5">
    <property type="entry name" value="PROTEIN NYNRIN-LIKE"/>
    <property type="match status" value="1"/>
</dbReference>
<dbReference type="InterPro" id="IPR043128">
    <property type="entry name" value="Rev_trsase/Diguanyl_cyclase"/>
</dbReference>
<keyword evidence="8" id="KW-1185">Reference proteome</keyword>
<keyword evidence="3" id="KW-0540">Nuclease</keyword>
<evidence type="ECO:0000313" key="9">
    <source>
        <dbReference type="WBParaSite" id="SPAL_0000041500.1"/>
    </source>
</evidence>
<dbReference type="PANTHER" id="PTHR37984">
    <property type="entry name" value="PROTEIN CBG26694"/>
    <property type="match status" value="1"/>
</dbReference>
<keyword evidence="4" id="KW-0255">Endonuclease</keyword>
<evidence type="ECO:0000259" key="7">
    <source>
        <dbReference type="PROSITE" id="PS50878"/>
    </source>
</evidence>
<sequence length="313" mass="36254">MFEMFSSLDDARFFCHLDLQSAFLQIPISERLQQLFIISTHRGHFKFLKLPFGFCNSPMLMQKMIEGSLPDTPWCKKYFDDLLIFAESKEMLYKRVMHICGLLDAIGFRLNMNKCVFFTSKICFLGWIIENGSRSIDPNVVQAIKELRPPANLTELRQFLGLISHYSASISSLHLYKERFGKLCEKYSHFEWTSETQSDFESVKSAICSSVKLFNSTALTRLSTDFSSFAVGGVLQQYDKDKKCWHAVWHFSKSLNQAQRNWNQSEKECYSIICGLRKFKYFLLGRHFEIHTDHQALLSLINHKDGIPVSTSG</sequence>
<keyword evidence="1" id="KW-0808">Transferase</keyword>
<evidence type="ECO:0000313" key="8">
    <source>
        <dbReference type="Proteomes" id="UP000046392"/>
    </source>
</evidence>
<protein>
    <submittedName>
        <fullName evidence="9">Reverse transcriptase domain-containing protein</fullName>
    </submittedName>
</protein>
<keyword evidence="5" id="KW-0378">Hydrolase</keyword>
<proteinExistence type="predicted"/>
<dbReference type="CDD" id="cd01647">
    <property type="entry name" value="RT_LTR"/>
    <property type="match status" value="1"/>
</dbReference>
<dbReference type="GO" id="GO:0003964">
    <property type="term" value="F:RNA-directed DNA polymerase activity"/>
    <property type="evidence" value="ECO:0007669"/>
    <property type="project" value="UniProtKB-KW"/>
</dbReference>
<dbReference type="Pfam" id="PF17917">
    <property type="entry name" value="RT_RNaseH"/>
    <property type="match status" value="1"/>
</dbReference>
<dbReference type="Proteomes" id="UP000046392">
    <property type="component" value="Unplaced"/>
</dbReference>
<evidence type="ECO:0000256" key="6">
    <source>
        <dbReference type="ARBA" id="ARBA00022918"/>
    </source>
</evidence>